<keyword evidence="1" id="KW-0732">Signal</keyword>
<evidence type="ECO:0000313" key="2">
    <source>
        <dbReference type="EMBL" id="MDQ0465198.1"/>
    </source>
</evidence>
<evidence type="ECO:0000313" key="3">
    <source>
        <dbReference type="Proteomes" id="UP001228905"/>
    </source>
</evidence>
<reference evidence="2 3" key="1">
    <citation type="submission" date="2023-07" db="EMBL/GenBank/DDBJ databases">
        <title>Genomic Encyclopedia of Type Strains, Phase IV (KMG-IV): sequencing the most valuable type-strain genomes for metagenomic binning, comparative biology and taxonomic classification.</title>
        <authorList>
            <person name="Goeker M."/>
        </authorList>
    </citation>
    <scope>NUCLEOTIDE SEQUENCE [LARGE SCALE GENOMIC DNA]</scope>
    <source>
        <strain evidence="2 3">DSM 18695</strain>
    </source>
</reference>
<dbReference type="Proteomes" id="UP001228905">
    <property type="component" value="Unassembled WGS sequence"/>
</dbReference>
<gene>
    <name evidence="2" type="ORF">QO010_002985</name>
</gene>
<comment type="caution">
    <text evidence="2">The sequence shown here is derived from an EMBL/GenBank/DDBJ whole genome shotgun (WGS) entry which is preliminary data.</text>
</comment>
<dbReference type="RefSeq" id="WP_307350406.1">
    <property type="nucleotide sequence ID" value="NZ_JAUSVS010000006.1"/>
</dbReference>
<evidence type="ECO:0008006" key="4">
    <source>
        <dbReference type="Google" id="ProtNLM"/>
    </source>
</evidence>
<organism evidence="2 3">
    <name type="scientific">Caulobacter ginsengisoli</name>
    <dbReference type="NCBI Taxonomy" id="400775"/>
    <lineage>
        <taxon>Bacteria</taxon>
        <taxon>Pseudomonadati</taxon>
        <taxon>Pseudomonadota</taxon>
        <taxon>Alphaproteobacteria</taxon>
        <taxon>Caulobacterales</taxon>
        <taxon>Caulobacteraceae</taxon>
        <taxon>Caulobacter</taxon>
    </lineage>
</organism>
<feature type="signal peptide" evidence="1">
    <location>
        <begin position="1"/>
        <end position="22"/>
    </location>
</feature>
<keyword evidence="3" id="KW-1185">Reference proteome</keyword>
<dbReference type="EMBL" id="JAUSVS010000006">
    <property type="protein sequence ID" value="MDQ0465198.1"/>
    <property type="molecule type" value="Genomic_DNA"/>
</dbReference>
<protein>
    <recommendedName>
        <fullName evidence="4">TonB C-terminal domain-containing protein</fullName>
    </recommendedName>
</protein>
<evidence type="ECO:0000256" key="1">
    <source>
        <dbReference type="SAM" id="SignalP"/>
    </source>
</evidence>
<proteinExistence type="predicted"/>
<accession>A0ABU0IT68</accession>
<feature type="chain" id="PRO_5046666704" description="TonB C-terminal domain-containing protein" evidence="1">
    <location>
        <begin position="23"/>
        <end position="101"/>
    </location>
</feature>
<name>A0ABU0IT68_9CAUL</name>
<sequence>MKYPLFIAGVVGAAMVASSVGAADLQGQISGCLAKHANPRQAANIMLSCTADGGKLTNCAVVESDAPNKGFEAAAMCVASVLPMGAKTGTVRVPVRFPGGG</sequence>